<dbReference type="EMBL" id="JAFBEC010000003">
    <property type="protein sequence ID" value="MBM7632403.1"/>
    <property type="molecule type" value="Genomic_DNA"/>
</dbReference>
<organism evidence="1 2">
    <name type="scientific">Geomicrobium sediminis</name>
    <dbReference type="NCBI Taxonomy" id="1347788"/>
    <lineage>
        <taxon>Bacteria</taxon>
        <taxon>Bacillati</taxon>
        <taxon>Bacillota</taxon>
        <taxon>Bacilli</taxon>
        <taxon>Bacillales</taxon>
        <taxon>Geomicrobium</taxon>
    </lineage>
</organism>
<comment type="caution">
    <text evidence="1">The sequence shown here is derived from an EMBL/GenBank/DDBJ whole genome shotgun (WGS) entry which is preliminary data.</text>
</comment>
<sequence length="171" mass="17354">MSKHGNCININNNLINGPGFIGNGGTPTIPTVPTAPTVPTGPGEENIGIFTTTPFITAPGGSGVPLETNQTLIGTAITHTEGEAEIILVEPGTYTVSYSANAFAMNGSTIALQIEQDGILVPGTYAEGTEVTLLAASGSLTVTTTPSVLTLVPPDFTIGTENVEVTVVKTA</sequence>
<evidence type="ECO:0008006" key="3">
    <source>
        <dbReference type="Google" id="ProtNLM"/>
    </source>
</evidence>
<name>A0ABS2PAF4_9BACL</name>
<evidence type="ECO:0000313" key="2">
    <source>
        <dbReference type="Proteomes" id="UP000741863"/>
    </source>
</evidence>
<protein>
    <recommendedName>
        <fullName evidence="3">BclA C-terminal domain-containing protein</fullName>
    </recommendedName>
</protein>
<reference evidence="1 2" key="1">
    <citation type="submission" date="2021-01" db="EMBL/GenBank/DDBJ databases">
        <title>Genomic Encyclopedia of Type Strains, Phase IV (KMG-IV): sequencing the most valuable type-strain genomes for metagenomic binning, comparative biology and taxonomic classification.</title>
        <authorList>
            <person name="Goeker M."/>
        </authorList>
    </citation>
    <scope>NUCLEOTIDE SEQUENCE [LARGE SCALE GENOMIC DNA]</scope>
    <source>
        <strain evidence="1 2">DSM 25540</strain>
    </source>
</reference>
<gene>
    <name evidence="1" type="ORF">JOD17_001496</name>
</gene>
<proteinExistence type="predicted"/>
<keyword evidence="2" id="KW-1185">Reference proteome</keyword>
<evidence type="ECO:0000313" key="1">
    <source>
        <dbReference type="EMBL" id="MBM7632403.1"/>
    </source>
</evidence>
<accession>A0ABS2PAF4</accession>
<dbReference type="Gene3D" id="2.60.120.40">
    <property type="match status" value="1"/>
</dbReference>
<dbReference type="Proteomes" id="UP000741863">
    <property type="component" value="Unassembled WGS sequence"/>
</dbReference>
<dbReference type="InterPro" id="IPR008983">
    <property type="entry name" value="Tumour_necrosis_fac-like_dom"/>
</dbReference>
<dbReference type="RefSeq" id="WP_204696593.1">
    <property type="nucleotide sequence ID" value="NZ_JAFBEC010000003.1"/>
</dbReference>